<reference evidence="3 4" key="1">
    <citation type="submission" date="2024-10" db="EMBL/GenBank/DDBJ databases">
        <title>The Natural Products Discovery Center: Release of the First 8490 Sequenced Strains for Exploring Actinobacteria Biosynthetic Diversity.</title>
        <authorList>
            <person name="Kalkreuter E."/>
            <person name="Kautsar S.A."/>
            <person name="Yang D."/>
            <person name="Bader C.D."/>
            <person name="Teijaro C.N."/>
            <person name="Fluegel L."/>
            <person name="Davis C.M."/>
            <person name="Simpson J.R."/>
            <person name="Lauterbach L."/>
            <person name="Steele A.D."/>
            <person name="Gui C."/>
            <person name="Meng S."/>
            <person name="Li G."/>
            <person name="Viehrig K."/>
            <person name="Ye F."/>
            <person name="Su P."/>
            <person name="Kiefer A.F."/>
            <person name="Nichols A."/>
            <person name="Cepeda A.J."/>
            <person name="Yan W."/>
            <person name="Fan B."/>
            <person name="Jiang Y."/>
            <person name="Adhikari A."/>
            <person name="Zheng C.-J."/>
            <person name="Schuster L."/>
            <person name="Cowan T.M."/>
            <person name="Smanski M.J."/>
            <person name="Chevrette M.G."/>
            <person name="De Carvalho L.P.S."/>
            <person name="Shen B."/>
        </authorList>
    </citation>
    <scope>NUCLEOTIDE SEQUENCE [LARGE SCALE GENOMIC DNA]</scope>
    <source>
        <strain evidence="3 4">NPDC002593</strain>
    </source>
</reference>
<dbReference type="InterPro" id="IPR022002">
    <property type="entry name" value="ChsH2_Znr"/>
</dbReference>
<dbReference type="Proteomes" id="UP001601992">
    <property type="component" value="Unassembled WGS sequence"/>
</dbReference>
<feature type="domain" description="ChsH2 C-terminal OB-fold" evidence="1">
    <location>
        <begin position="58"/>
        <end position="122"/>
    </location>
</feature>
<protein>
    <submittedName>
        <fullName evidence="3">Zn-ribbon domain-containing OB-fold protein</fullName>
    </submittedName>
</protein>
<dbReference type="EMBL" id="JBIAQY010000028">
    <property type="protein sequence ID" value="MFF3574570.1"/>
    <property type="molecule type" value="Genomic_DNA"/>
</dbReference>
<dbReference type="Pfam" id="PF01796">
    <property type="entry name" value="OB_ChsH2_C"/>
    <property type="match status" value="1"/>
</dbReference>
<organism evidence="3 4">
    <name type="scientific">Nocardia jiangxiensis</name>
    <dbReference type="NCBI Taxonomy" id="282685"/>
    <lineage>
        <taxon>Bacteria</taxon>
        <taxon>Bacillati</taxon>
        <taxon>Actinomycetota</taxon>
        <taxon>Actinomycetes</taxon>
        <taxon>Mycobacteriales</taxon>
        <taxon>Nocardiaceae</taxon>
        <taxon>Nocardia</taxon>
    </lineage>
</organism>
<dbReference type="SUPFAM" id="SSF50249">
    <property type="entry name" value="Nucleic acid-binding proteins"/>
    <property type="match status" value="1"/>
</dbReference>
<dbReference type="Pfam" id="PF12172">
    <property type="entry name" value="zf-ChsH2"/>
    <property type="match status" value="1"/>
</dbReference>
<feature type="domain" description="ChsH2 rubredoxin-like zinc ribbon" evidence="2">
    <location>
        <begin position="21"/>
        <end position="54"/>
    </location>
</feature>
<evidence type="ECO:0000259" key="2">
    <source>
        <dbReference type="Pfam" id="PF12172"/>
    </source>
</evidence>
<dbReference type="RefSeq" id="WP_040830728.1">
    <property type="nucleotide sequence ID" value="NZ_JBIAQY010000028.1"/>
</dbReference>
<dbReference type="PANTHER" id="PTHR34075">
    <property type="entry name" value="BLR3430 PROTEIN"/>
    <property type="match status" value="1"/>
</dbReference>
<dbReference type="Gene3D" id="6.10.30.10">
    <property type="match status" value="1"/>
</dbReference>
<evidence type="ECO:0000259" key="1">
    <source>
        <dbReference type="Pfam" id="PF01796"/>
    </source>
</evidence>
<proteinExistence type="predicted"/>
<dbReference type="InterPro" id="IPR012340">
    <property type="entry name" value="NA-bd_OB-fold"/>
</dbReference>
<dbReference type="PANTHER" id="PTHR34075:SF5">
    <property type="entry name" value="BLR3430 PROTEIN"/>
    <property type="match status" value="1"/>
</dbReference>
<evidence type="ECO:0000313" key="3">
    <source>
        <dbReference type="EMBL" id="MFF3574570.1"/>
    </source>
</evidence>
<gene>
    <name evidence="3" type="ORF">ACFYXQ_43160</name>
</gene>
<dbReference type="InterPro" id="IPR002878">
    <property type="entry name" value="ChsH2_C"/>
</dbReference>
<dbReference type="InterPro" id="IPR052513">
    <property type="entry name" value="Thioester_dehydratase-like"/>
</dbReference>
<name>A0ABW6SE35_9NOCA</name>
<accession>A0ABW6SE35</accession>
<keyword evidence="4" id="KW-1185">Reference proteome</keyword>
<comment type="caution">
    <text evidence="3">The sequence shown here is derived from an EMBL/GenBank/DDBJ whole genome shotgun (WGS) entry which is preliminary data.</text>
</comment>
<sequence>MLSEAYSALLPEITATNGPFWQGCAQGELRLQVCDACGTFRFPDAPVCPRCLHDSFTWKKTSGTGRLWSWIRIHQRYLAAYADEIPYVVAFVQLSEGPFLITHLVDGPPDSWLDQPVRAVFEPDAAGRSVLKFAVDELQEQR</sequence>
<evidence type="ECO:0000313" key="4">
    <source>
        <dbReference type="Proteomes" id="UP001601992"/>
    </source>
</evidence>